<feature type="signal peptide" evidence="8">
    <location>
        <begin position="1"/>
        <end position="28"/>
    </location>
</feature>
<dbReference type="UniPathway" id="UPA00219"/>
<evidence type="ECO:0000259" key="9">
    <source>
        <dbReference type="PROSITE" id="PS52029"/>
    </source>
</evidence>
<organism evidence="10 11">
    <name type="scientific">Marinobacterium halophilum</name>
    <dbReference type="NCBI Taxonomy" id="267374"/>
    <lineage>
        <taxon>Bacteria</taxon>
        <taxon>Pseudomonadati</taxon>
        <taxon>Pseudomonadota</taxon>
        <taxon>Gammaproteobacteria</taxon>
        <taxon>Oceanospirillales</taxon>
        <taxon>Oceanospirillaceae</taxon>
        <taxon>Marinobacterium</taxon>
    </lineage>
</organism>
<dbReference type="Gene3D" id="2.40.440.10">
    <property type="entry name" value="L,D-transpeptidase catalytic domain-like"/>
    <property type="match status" value="1"/>
</dbReference>
<evidence type="ECO:0000256" key="7">
    <source>
        <dbReference type="PROSITE-ProRule" id="PRU01373"/>
    </source>
</evidence>
<dbReference type="SUPFAM" id="SSF47090">
    <property type="entry name" value="PGBD-like"/>
    <property type="match status" value="1"/>
</dbReference>
<dbReference type="Pfam" id="PF03734">
    <property type="entry name" value="YkuD"/>
    <property type="match status" value="1"/>
</dbReference>
<dbReference type="GO" id="GO:0004180">
    <property type="term" value="F:carboxypeptidase activity"/>
    <property type="evidence" value="ECO:0007669"/>
    <property type="project" value="UniProtKB-ARBA"/>
</dbReference>
<dbReference type="Proteomes" id="UP000242133">
    <property type="component" value="Unassembled WGS sequence"/>
</dbReference>
<accession>A0A2P8ET99</accession>
<dbReference type="InterPro" id="IPR036366">
    <property type="entry name" value="PGBDSf"/>
</dbReference>
<dbReference type="InterPro" id="IPR052905">
    <property type="entry name" value="LD-transpeptidase_YkuD-like"/>
</dbReference>
<dbReference type="AlphaFoldDB" id="A0A2P8ET99"/>
<dbReference type="PROSITE" id="PS52029">
    <property type="entry name" value="LD_TPASE"/>
    <property type="match status" value="1"/>
</dbReference>
<evidence type="ECO:0000256" key="8">
    <source>
        <dbReference type="SAM" id="SignalP"/>
    </source>
</evidence>
<evidence type="ECO:0000313" key="10">
    <source>
        <dbReference type="EMBL" id="PSL12707.1"/>
    </source>
</evidence>
<gene>
    <name evidence="10" type="ORF">CLV44_11666</name>
</gene>
<keyword evidence="5 7" id="KW-0573">Peptidoglycan synthesis</keyword>
<dbReference type="Pfam" id="PF01471">
    <property type="entry name" value="PG_binding_1"/>
    <property type="match status" value="1"/>
</dbReference>
<comment type="caution">
    <text evidence="10">The sequence shown here is derived from an EMBL/GenBank/DDBJ whole genome shotgun (WGS) entry which is preliminary data.</text>
</comment>
<evidence type="ECO:0000256" key="5">
    <source>
        <dbReference type="ARBA" id="ARBA00022984"/>
    </source>
</evidence>
<dbReference type="CDD" id="cd16913">
    <property type="entry name" value="YkuD_like"/>
    <property type="match status" value="1"/>
</dbReference>
<keyword evidence="8" id="KW-0732">Signal</keyword>
<reference evidence="10 11" key="1">
    <citation type="submission" date="2018-03" db="EMBL/GenBank/DDBJ databases">
        <title>Genomic Encyclopedia of Archaeal and Bacterial Type Strains, Phase II (KMG-II): from individual species to whole genera.</title>
        <authorList>
            <person name="Goeker M."/>
        </authorList>
    </citation>
    <scope>NUCLEOTIDE SEQUENCE [LARGE SCALE GENOMIC DNA]</scope>
    <source>
        <strain evidence="10 11">DSM 17586</strain>
    </source>
</reference>
<dbReference type="EMBL" id="PYGI01000016">
    <property type="protein sequence ID" value="PSL12707.1"/>
    <property type="molecule type" value="Genomic_DNA"/>
</dbReference>
<keyword evidence="6 7" id="KW-0961">Cell wall biogenesis/degradation</keyword>
<feature type="active site" description="Nucleophile" evidence="7">
    <location>
        <position position="464"/>
    </location>
</feature>
<feature type="active site" description="Proton donor/acceptor" evidence="7">
    <location>
        <position position="445"/>
    </location>
</feature>
<keyword evidence="4 7" id="KW-0133">Cell shape</keyword>
<dbReference type="Pfam" id="PF20142">
    <property type="entry name" value="Scaffold"/>
    <property type="match status" value="1"/>
</dbReference>
<dbReference type="PANTHER" id="PTHR41533">
    <property type="entry name" value="L,D-TRANSPEPTIDASE HI_1667-RELATED"/>
    <property type="match status" value="1"/>
</dbReference>
<comment type="similarity">
    <text evidence="2">Belongs to the YkuD family.</text>
</comment>
<dbReference type="InterPro" id="IPR005490">
    <property type="entry name" value="LD_TPept_cat_dom"/>
</dbReference>
<dbReference type="InterPro" id="IPR045380">
    <property type="entry name" value="LD_TPept_scaffold_dom"/>
</dbReference>
<dbReference type="RefSeq" id="WP_106592327.1">
    <property type="nucleotide sequence ID" value="NZ_PYGI01000016.1"/>
</dbReference>
<keyword evidence="11" id="KW-1185">Reference proteome</keyword>
<dbReference type="InterPro" id="IPR002477">
    <property type="entry name" value="Peptidoglycan-bd-like"/>
</dbReference>
<dbReference type="OrthoDB" id="9778545at2"/>
<dbReference type="SUPFAM" id="SSF141523">
    <property type="entry name" value="L,D-transpeptidase catalytic domain-like"/>
    <property type="match status" value="1"/>
</dbReference>
<dbReference type="InterPro" id="IPR038063">
    <property type="entry name" value="Transpep_catalytic_dom"/>
</dbReference>
<comment type="pathway">
    <text evidence="1 7">Cell wall biogenesis; peptidoglycan biosynthesis.</text>
</comment>
<protein>
    <submittedName>
        <fullName evidence="10">Murein L,D-transpeptidase YcbB/YkuD</fullName>
    </submittedName>
</protein>
<keyword evidence="3" id="KW-0808">Transferase</keyword>
<evidence type="ECO:0000256" key="1">
    <source>
        <dbReference type="ARBA" id="ARBA00004752"/>
    </source>
</evidence>
<feature type="chain" id="PRO_5015126389" evidence="8">
    <location>
        <begin position="29"/>
        <end position="557"/>
    </location>
</feature>
<dbReference type="InterPro" id="IPR036365">
    <property type="entry name" value="PGBD-like_sf"/>
</dbReference>
<sequence length="557" mass="63078">MSHSARSVYRFALLLVLSVAAPLSQATAAPGPHLQQLLAAGHRGQLPGVAIEHWAPLKQLYEQRGWALIWSDAEGAPYLDRQQQLSAWIALSHQHGLDPRAYGFERLRMQPQALQLSGEALLNDLLMSDAFIQLALDLSGSRLDLQRYDPLWHLPPKVLDPVDLLLTLDRGASVHQLLQGLLPRNPEYNRLMSLYVELSERTRQPYMPPALPGELLRAGDVHAELPLLRNWLIREGVLNAADSSFEQEELYTERVADAVRQYQQQQGLEDDGIYGPDTRAAMLLSPEQKRQQVRVNMVRWRALPHALGRRYLLVRTGSFMLDLVDRGEVVQRHAIISGRPQRPSHSFVANMDTLVLNPPWTVPFRLAVEDLLPKQQQDPAYFERLGIEVLQQQQGGWQPVSAAAVDWSSLSQRNFHYLLRQRPGPHNSLGRIRFGMANPYSIFLHDTPQQSLFNARARGFSSGCIRVRAIEQLAQTLLGGGETLHEVLAQEQTRHLPLPRPVPIYLVYLTVWVDELQQPYFHSDLYGLDRRLADVLGPPPSPPSSQMIQMAQRLLKK</sequence>
<evidence type="ECO:0000313" key="11">
    <source>
        <dbReference type="Proteomes" id="UP000242133"/>
    </source>
</evidence>
<evidence type="ECO:0000256" key="6">
    <source>
        <dbReference type="ARBA" id="ARBA00023316"/>
    </source>
</evidence>
<dbReference type="GO" id="GO:0071555">
    <property type="term" value="P:cell wall organization"/>
    <property type="evidence" value="ECO:0007669"/>
    <property type="project" value="UniProtKB-UniRule"/>
</dbReference>
<dbReference type="GO" id="GO:0016740">
    <property type="term" value="F:transferase activity"/>
    <property type="evidence" value="ECO:0007669"/>
    <property type="project" value="UniProtKB-KW"/>
</dbReference>
<dbReference type="PANTHER" id="PTHR41533:SF2">
    <property type="entry name" value="BLR7131 PROTEIN"/>
    <property type="match status" value="1"/>
</dbReference>
<evidence type="ECO:0000256" key="2">
    <source>
        <dbReference type="ARBA" id="ARBA00005992"/>
    </source>
</evidence>
<dbReference type="GO" id="GO:0009252">
    <property type="term" value="P:peptidoglycan biosynthetic process"/>
    <property type="evidence" value="ECO:0007669"/>
    <property type="project" value="UniProtKB-UniPathway"/>
</dbReference>
<dbReference type="GO" id="GO:0008360">
    <property type="term" value="P:regulation of cell shape"/>
    <property type="evidence" value="ECO:0007669"/>
    <property type="project" value="UniProtKB-UniRule"/>
</dbReference>
<evidence type="ECO:0000256" key="3">
    <source>
        <dbReference type="ARBA" id="ARBA00022679"/>
    </source>
</evidence>
<evidence type="ECO:0000256" key="4">
    <source>
        <dbReference type="ARBA" id="ARBA00022960"/>
    </source>
</evidence>
<feature type="domain" description="L,D-TPase catalytic" evidence="9">
    <location>
        <begin position="310"/>
        <end position="487"/>
    </location>
</feature>
<proteinExistence type="inferred from homology"/>
<name>A0A2P8ET99_9GAMM</name>
<dbReference type="Gene3D" id="1.10.101.10">
    <property type="entry name" value="PGBD-like superfamily/PGBD"/>
    <property type="match status" value="1"/>
</dbReference>